<dbReference type="InterPro" id="IPR029063">
    <property type="entry name" value="SAM-dependent_MTases_sf"/>
</dbReference>
<dbReference type="Pfam" id="PF00145">
    <property type="entry name" value="DNA_methylase"/>
    <property type="match status" value="2"/>
</dbReference>
<evidence type="ECO:0000256" key="1">
    <source>
        <dbReference type="ARBA" id="ARBA00011975"/>
    </source>
</evidence>
<comment type="similarity">
    <text evidence="6">Belongs to the class I-like SAM-binding methyltransferase superfamily. C5-methyltransferase family.</text>
</comment>
<dbReference type="Gene3D" id="3.40.50.150">
    <property type="entry name" value="Vaccinia Virus protein VP39"/>
    <property type="match status" value="1"/>
</dbReference>
<dbReference type="PROSITE" id="PS51679">
    <property type="entry name" value="SAM_MT_C5"/>
    <property type="match status" value="1"/>
</dbReference>
<organism evidence="7 8">
    <name type="scientific">Gordonia soli NBRC 108243</name>
    <dbReference type="NCBI Taxonomy" id="1223545"/>
    <lineage>
        <taxon>Bacteria</taxon>
        <taxon>Bacillati</taxon>
        <taxon>Actinomycetota</taxon>
        <taxon>Actinomycetes</taxon>
        <taxon>Mycobacteriales</taxon>
        <taxon>Gordoniaceae</taxon>
        <taxon>Gordonia</taxon>
    </lineage>
</organism>
<protein>
    <recommendedName>
        <fullName evidence="1">DNA (cytosine-5-)-methyltransferase</fullName>
        <ecNumber evidence="1">2.1.1.37</ecNumber>
    </recommendedName>
</protein>
<dbReference type="EC" id="2.1.1.37" evidence="1"/>
<dbReference type="PANTHER" id="PTHR10629:SF52">
    <property type="entry name" value="DNA (CYTOSINE-5)-METHYLTRANSFERASE 1"/>
    <property type="match status" value="1"/>
</dbReference>
<dbReference type="InterPro" id="IPR050390">
    <property type="entry name" value="C5-Methyltransferase"/>
</dbReference>
<dbReference type="InterPro" id="IPR001525">
    <property type="entry name" value="C5_MeTfrase"/>
</dbReference>
<evidence type="ECO:0000256" key="4">
    <source>
        <dbReference type="ARBA" id="ARBA00022691"/>
    </source>
</evidence>
<dbReference type="GO" id="GO:0044027">
    <property type="term" value="P:negative regulation of gene expression via chromosomal CpG island methylation"/>
    <property type="evidence" value="ECO:0007669"/>
    <property type="project" value="TreeGrafter"/>
</dbReference>
<evidence type="ECO:0000313" key="7">
    <source>
        <dbReference type="EMBL" id="GAC71070.1"/>
    </source>
</evidence>
<dbReference type="EMBL" id="BANX01000051">
    <property type="protein sequence ID" value="GAC71070.1"/>
    <property type="molecule type" value="Genomic_DNA"/>
</dbReference>
<dbReference type="GO" id="GO:0003677">
    <property type="term" value="F:DNA binding"/>
    <property type="evidence" value="ECO:0007669"/>
    <property type="project" value="TreeGrafter"/>
</dbReference>
<dbReference type="GO" id="GO:0003886">
    <property type="term" value="F:DNA (cytosine-5-)-methyltransferase activity"/>
    <property type="evidence" value="ECO:0007669"/>
    <property type="project" value="UniProtKB-EC"/>
</dbReference>
<dbReference type="eggNOG" id="COG0270">
    <property type="taxonomic scope" value="Bacteria"/>
</dbReference>
<keyword evidence="4 6" id="KW-0949">S-adenosyl-L-methionine</keyword>
<name>M0QQW6_9ACTN</name>
<dbReference type="Proteomes" id="UP000011666">
    <property type="component" value="Unassembled WGS sequence"/>
</dbReference>
<dbReference type="SUPFAM" id="SSF53335">
    <property type="entry name" value="S-adenosyl-L-methionine-dependent methyltransferases"/>
    <property type="match status" value="1"/>
</dbReference>
<reference evidence="7 8" key="1">
    <citation type="submission" date="2013-01" db="EMBL/GenBank/DDBJ databases">
        <title>Whole genome shotgun sequence of Gordonia soli NBRC 108243.</title>
        <authorList>
            <person name="Isaki-Nakamura S."/>
            <person name="Hosoyama A."/>
            <person name="Tsuchikane K."/>
            <person name="Ando Y."/>
            <person name="Baba S."/>
            <person name="Ohji S."/>
            <person name="Hamada M."/>
            <person name="Tamura T."/>
            <person name="Yamazoe A."/>
            <person name="Yamazaki S."/>
            <person name="Fujita N."/>
        </authorList>
    </citation>
    <scope>NUCLEOTIDE SEQUENCE [LARGE SCALE GENOMIC DNA]</scope>
    <source>
        <strain evidence="7 8">NBRC 108243</strain>
    </source>
</reference>
<dbReference type="GO" id="GO:0009307">
    <property type="term" value="P:DNA restriction-modification system"/>
    <property type="evidence" value="ECO:0007669"/>
    <property type="project" value="UniProtKB-KW"/>
</dbReference>
<comment type="caution">
    <text evidence="7">The sequence shown here is derived from an EMBL/GenBank/DDBJ whole genome shotgun (WGS) entry which is preliminary data.</text>
</comment>
<evidence type="ECO:0000313" key="8">
    <source>
        <dbReference type="Proteomes" id="UP000011666"/>
    </source>
</evidence>
<proteinExistence type="inferred from homology"/>
<accession>M0QQW6</accession>
<dbReference type="AlphaFoldDB" id="M0QQW6"/>
<keyword evidence="8" id="KW-1185">Reference proteome</keyword>
<keyword evidence="2 6" id="KW-0489">Methyltransferase</keyword>
<dbReference type="PANTHER" id="PTHR10629">
    <property type="entry name" value="CYTOSINE-SPECIFIC METHYLTRANSFERASE"/>
    <property type="match status" value="1"/>
</dbReference>
<feature type="active site" evidence="6">
    <location>
        <position position="75"/>
    </location>
</feature>
<dbReference type="RefSeq" id="WP_007625743.1">
    <property type="nucleotide sequence ID" value="NZ_BANX01000051.1"/>
</dbReference>
<keyword evidence="5" id="KW-0680">Restriction system</keyword>
<evidence type="ECO:0000256" key="3">
    <source>
        <dbReference type="ARBA" id="ARBA00022679"/>
    </source>
</evidence>
<dbReference type="OrthoDB" id="9813719at2"/>
<keyword evidence="3 6" id="KW-0808">Transferase</keyword>
<evidence type="ECO:0000256" key="2">
    <source>
        <dbReference type="ARBA" id="ARBA00022603"/>
    </source>
</evidence>
<gene>
    <name evidence="7" type="ORF">GS4_51_00080</name>
</gene>
<dbReference type="Gene3D" id="3.90.120.10">
    <property type="entry name" value="DNA Methylase, subunit A, domain 2"/>
    <property type="match status" value="1"/>
</dbReference>
<evidence type="ECO:0000256" key="5">
    <source>
        <dbReference type="ARBA" id="ARBA00022747"/>
    </source>
</evidence>
<evidence type="ECO:0000256" key="6">
    <source>
        <dbReference type="PROSITE-ProRule" id="PRU01016"/>
    </source>
</evidence>
<dbReference type="GO" id="GO:0032259">
    <property type="term" value="P:methylation"/>
    <property type="evidence" value="ECO:0007669"/>
    <property type="project" value="UniProtKB-KW"/>
</dbReference>
<dbReference type="STRING" id="1223545.GS4_51_00080"/>
<sequence length="523" mass="57982">MTLTLTDLFCGAGGSSTGAVANPGVSVKIAANHWDLAIATHNTNHPDTDHAIADIHKANPRYFPRTDILWASPECTKWTVASGKAAPAIDPGLWEDPLADEAAQRSRMLMFDVPRFAEHHRYRAVIVENVVDVSTRPQYVAAFDRWLAEMHKLGYRHREVYLNAMHAQAGGDPAPQSRDRLYVVFWRDGDRAPDLDRWTRPKAWCETHGWIVAMQSWKNPAKPKRGRYRQQYLYRCPHTECRNAIVEPGWLPASSIIDWELRGQRIGDRAKPLSPKTMARIRAGLERYGPHIAEAAGNTYDSADPRHPAHGRPDGYMRVWPADDPLRTLHTTESKALLIPVEGRDGKEARPSGDPLRTMTTRSETGVLVTLRGQNAPKTTDDVVDTFAASGTHHGLLMRHNTGGAEMVTPTDEVIRTLTTKGHQSLLVPTGGTWNDTAYPSTDPMRTRTTRETEAHVVTAADIDDCEFRMLEPSEIKRGMAFPADYVMLGNRREQVKMAGNAVVPPAARDLVGAVAESLGVGA</sequence>